<organism evidence="1 2">
    <name type="scientific">Parathielavia appendiculata</name>
    <dbReference type="NCBI Taxonomy" id="2587402"/>
    <lineage>
        <taxon>Eukaryota</taxon>
        <taxon>Fungi</taxon>
        <taxon>Dikarya</taxon>
        <taxon>Ascomycota</taxon>
        <taxon>Pezizomycotina</taxon>
        <taxon>Sordariomycetes</taxon>
        <taxon>Sordariomycetidae</taxon>
        <taxon>Sordariales</taxon>
        <taxon>Chaetomiaceae</taxon>
        <taxon>Parathielavia</taxon>
    </lineage>
</organism>
<comment type="caution">
    <text evidence="1">The sequence shown here is derived from an EMBL/GenBank/DDBJ whole genome shotgun (WGS) entry which is preliminary data.</text>
</comment>
<dbReference type="Proteomes" id="UP001302602">
    <property type="component" value="Unassembled WGS sequence"/>
</dbReference>
<name>A0AAN6TX69_9PEZI</name>
<dbReference type="AlphaFoldDB" id="A0AAN6TX69"/>
<gene>
    <name evidence="1" type="ORF">N657DRAFT_505113</name>
</gene>
<proteinExistence type="predicted"/>
<dbReference type="RefSeq" id="XP_062646214.1">
    <property type="nucleotide sequence ID" value="XM_062787698.1"/>
</dbReference>
<sequence length="166" mass="18296">MVSALASEHSCPRFCTTTWNAGSRLSANHVHYCSVQMDSAYILKSDGGTCMDIRINWACITRNLLWVLSQHGVPGVGRLSSLPLLVLGACGLQSFFHRGKPCYCRLITVFRSSLPTVVRRWCLRVGEPKMTTPGFGTRTTSDGAEDIRNFQHFGIPTLTELPTSSC</sequence>
<keyword evidence="2" id="KW-1185">Reference proteome</keyword>
<protein>
    <submittedName>
        <fullName evidence="1">Uncharacterized protein</fullName>
    </submittedName>
</protein>
<reference evidence="1" key="2">
    <citation type="submission" date="2023-05" db="EMBL/GenBank/DDBJ databases">
        <authorList>
            <consortium name="Lawrence Berkeley National Laboratory"/>
            <person name="Steindorff A."/>
            <person name="Hensen N."/>
            <person name="Bonometti L."/>
            <person name="Westerberg I."/>
            <person name="Brannstrom I.O."/>
            <person name="Guillou S."/>
            <person name="Cros-Aarteil S."/>
            <person name="Calhoun S."/>
            <person name="Haridas S."/>
            <person name="Kuo A."/>
            <person name="Mondo S."/>
            <person name="Pangilinan J."/>
            <person name="Riley R."/>
            <person name="Labutti K."/>
            <person name="Andreopoulos B."/>
            <person name="Lipzen A."/>
            <person name="Chen C."/>
            <person name="Yanf M."/>
            <person name="Daum C."/>
            <person name="Ng V."/>
            <person name="Clum A."/>
            <person name="Ohm R."/>
            <person name="Martin F."/>
            <person name="Silar P."/>
            <person name="Natvig D."/>
            <person name="Lalanne C."/>
            <person name="Gautier V."/>
            <person name="Ament-Velasquez S.L."/>
            <person name="Kruys A."/>
            <person name="Hutchinson M.I."/>
            <person name="Powell A.J."/>
            <person name="Barry K."/>
            <person name="Miller A.N."/>
            <person name="Grigoriev I.V."/>
            <person name="Debuchy R."/>
            <person name="Gladieux P."/>
            <person name="Thoren M.H."/>
            <person name="Johannesson H."/>
        </authorList>
    </citation>
    <scope>NUCLEOTIDE SEQUENCE</scope>
    <source>
        <strain evidence="1">CBS 731.68</strain>
    </source>
</reference>
<accession>A0AAN6TX69</accession>
<dbReference type="EMBL" id="MU853231">
    <property type="protein sequence ID" value="KAK4122443.1"/>
    <property type="molecule type" value="Genomic_DNA"/>
</dbReference>
<dbReference type="GeneID" id="87824468"/>
<reference evidence="1" key="1">
    <citation type="journal article" date="2023" name="Mol. Phylogenet. Evol.">
        <title>Genome-scale phylogeny and comparative genomics of the fungal order Sordariales.</title>
        <authorList>
            <person name="Hensen N."/>
            <person name="Bonometti L."/>
            <person name="Westerberg I."/>
            <person name="Brannstrom I.O."/>
            <person name="Guillou S."/>
            <person name="Cros-Aarteil S."/>
            <person name="Calhoun S."/>
            <person name="Haridas S."/>
            <person name="Kuo A."/>
            <person name="Mondo S."/>
            <person name="Pangilinan J."/>
            <person name="Riley R."/>
            <person name="LaButti K."/>
            <person name="Andreopoulos B."/>
            <person name="Lipzen A."/>
            <person name="Chen C."/>
            <person name="Yan M."/>
            <person name="Daum C."/>
            <person name="Ng V."/>
            <person name="Clum A."/>
            <person name="Steindorff A."/>
            <person name="Ohm R.A."/>
            <person name="Martin F."/>
            <person name="Silar P."/>
            <person name="Natvig D.O."/>
            <person name="Lalanne C."/>
            <person name="Gautier V."/>
            <person name="Ament-Velasquez S.L."/>
            <person name="Kruys A."/>
            <person name="Hutchinson M.I."/>
            <person name="Powell A.J."/>
            <person name="Barry K."/>
            <person name="Miller A.N."/>
            <person name="Grigoriev I.V."/>
            <person name="Debuchy R."/>
            <person name="Gladieux P."/>
            <person name="Hiltunen Thoren M."/>
            <person name="Johannesson H."/>
        </authorList>
    </citation>
    <scope>NUCLEOTIDE SEQUENCE</scope>
    <source>
        <strain evidence="1">CBS 731.68</strain>
    </source>
</reference>
<evidence type="ECO:0000313" key="1">
    <source>
        <dbReference type="EMBL" id="KAK4122443.1"/>
    </source>
</evidence>
<evidence type="ECO:0000313" key="2">
    <source>
        <dbReference type="Proteomes" id="UP001302602"/>
    </source>
</evidence>